<gene>
    <name evidence="4" type="ORF">WMSIL1_LOCUS2871</name>
</gene>
<evidence type="ECO:0000256" key="2">
    <source>
        <dbReference type="SAM" id="Phobius"/>
    </source>
</evidence>
<dbReference type="InterPro" id="IPR011015">
    <property type="entry name" value="LEM/LEM-like_dom_sf"/>
</dbReference>
<dbReference type="EMBL" id="CABIJS010000088">
    <property type="protein sequence ID" value="VUZ42423.1"/>
    <property type="molecule type" value="Genomic_DNA"/>
</dbReference>
<feature type="region of interest" description="Disordered" evidence="1">
    <location>
        <begin position="51"/>
        <end position="94"/>
    </location>
</feature>
<sequence length="132" mass="15371">MDLLALRSLSDDDLREKLEENGYNPPPITDDAVREIMRRKLFKLLNPNEEYPEEDEAGVAESDGSDFEGEAEIRKRKHFGPDDTPFTSESRATVNRNKETIKRSSFPVFVVVCFIIMNISLCVYIFYRDWLF</sequence>
<dbReference type="InterPro" id="IPR003887">
    <property type="entry name" value="LEM_dom"/>
</dbReference>
<keyword evidence="2" id="KW-0472">Membrane</keyword>
<keyword evidence="2" id="KW-1133">Transmembrane helix</keyword>
<protein>
    <recommendedName>
        <fullName evidence="3">LEM domain-containing protein</fullName>
    </recommendedName>
</protein>
<keyword evidence="5" id="KW-1185">Reference proteome</keyword>
<dbReference type="SUPFAM" id="SSF63451">
    <property type="entry name" value="LEM domain"/>
    <property type="match status" value="1"/>
</dbReference>
<evidence type="ECO:0000256" key="1">
    <source>
        <dbReference type="SAM" id="MobiDB-lite"/>
    </source>
</evidence>
<dbReference type="CDD" id="cd12934">
    <property type="entry name" value="LEM"/>
    <property type="match status" value="1"/>
</dbReference>
<organism evidence="4 5">
    <name type="scientific">Hymenolepis diminuta</name>
    <name type="common">Rat tapeworm</name>
    <dbReference type="NCBI Taxonomy" id="6216"/>
    <lineage>
        <taxon>Eukaryota</taxon>
        <taxon>Metazoa</taxon>
        <taxon>Spiralia</taxon>
        <taxon>Lophotrochozoa</taxon>
        <taxon>Platyhelminthes</taxon>
        <taxon>Cestoda</taxon>
        <taxon>Eucestoda</taxon>
        <taxon>Cyclophyllidea</taxon>
        <taxon>Hymenolepididae</taxon>
        <taxon>Hymenolepis</taxon>
    </lineage>
</organism>
<dbReference type="Proteomes" id="UP000321570">
    <property type="component" value="Unassembled WGS sequence"/>
</dbReference>
<feature type="transmembrane region" description="Helical" evidence="2">
    <location>
        <begin position="106"/>
        <end position="127"/>
    </location>
</feature>
<evidence type="ECO:0000259" key="3">
    <source>
        <dbReference type="PROSITE" id="PS50954"/>
    </source>
</evidence>
<evidence type="ECO:0000313" key="5">
    <source>
        <dbReference type="Proteomes" id="UP000321570"/>
    </source>
</evidence>
<feature type="compositionally biased region" description="Acidic residues" evidence="1">
    <location>
        <begin position="51"/>
        <end position="70"/>
    </location>
</feature>
<feature type="domain" description="LEM" evidence="3">
    <location>
        <begin position="3"/>
        <end position="48"/>
    </location>
</feature>
<accession>A0A564Y783</accession>
<keyword evidence="2" id="KW-0812">Transmembrane</keyword>
<feature type="compositionally biased region" description="Polar residues" evidence="1">
    <location>
        <begin position="85"/>
        <end position="94"/>
    </location>
</feature>
<proteinExistence type="predicted"/>
<dbReference type="Pfam" id="PF03020">
    <property type="entry name" value="LEM"/>
    <property type="match status" value="1"/>
</dbReference>
<dbReference type="AlphaFoldDB" id="A0A564Y783"/>
<reference evidence="4 5" key="1">
    <citation type="submission" date="2019-07" db="EMBL/GenBank/DDBJ databases">
        <authorList>
            <person name="Jastrzebski P J."/>
            <person name="Paukszto L."/>
            <person name="Jastrzebski P J."/>
        </authorList>
    </citation>
    <scope>NUCLEOTIDE SEQUENCE [LARGE SCALE GENOMIC DNA]</scope>
    <source>
        <strain evidence="4 5">WMS-il1</strain>
    </source>
</reference>
<dbReference type="PROSITE" id="PS50954">
    <property type="entry name" value="LEM"/>
    <property type="match status" value="1"/>
</dbReference>
<dbReference type="Gene3D" id="1.10.720.40">
    <property type="match status" value="1"/>
</dbReference>
<name>A0A564Y783_HYMDI</name>
<evidence type="ECO:0000313" key="4">
    <source>
        <dbReference type="EMBL" id="VUZ42423.1"/>
    </source>
</evidence>